<dbReference type="InterPro" id="IPR012876">
    <property type="entry name" value="DUF1677_pln"/>
</dbReference>
<organism evidence="2 3">
    <name type="scientific">Kalanchoe fedtschenkoi</name>
    <name type="common">Lavender scallops</name>
    <name type="synonym">South American air plant</name>
    <dbReference type="NCBI Taxonomy" id="63787"/>
    <lineage>
        <taxon>Eukaryota</taxon>
        <taxon>Viridiplantae</taxon>
        <taxon>Streptophyta</taxon>
        <taxon>Embryophyta</taxon>
        <taxon>Tracheophyta</taxon>
        <taxon>Spermatophyta</taxon>
        <taxon>Magnoliopsida</taxon>
        <taxon>eudicotyledons</taxon>
        <taxon>Gunneridae</taxon>
        <taxon>Pentapetalae</taxon>
        <taxon>Saxifragales</taxon>
        <taxon>Crassulaceae</taxon>
        <taxon>Kalanchoe</taxon>
    </lineage>
</organism>
<reference evidence="2" key="1">
    <citation type="submission" date="2021-01" db="UniProtKB">
        <authorList>
            <consortium name="EnsemblPlants"/>
        </authorList>
    </citation>
    <scope>IDENTIFICATION</scope>
</reference>
<sequence>MAPHGDQALVSANAYSITRNNFSNPSRRKSNDNLHRSISDLSFQLSKELHDTDMKERSELPPISEVEDAKCECCGMVEECTHEYIERIRGMYLGKWVCGLCSEAVKEEMLKNGGKREEALNAHVGACVKFNKYGRAYPVLFQAEAMRGILKKRASKEGMRATKSFNPRENNAPKKGSIARSSSCIPAITRDMMK</sequence>
<dbReference type="EnsemblPlants" id="Kaladp0092s0160.1.v1.1">
    <property type="protein sequence ID" value="Kaladp0092s0160.1.v1.1.CDS.1"/>
    <property type="gene ID" value="Kaladp0092s0160.v1.1"/>
</dbReference>
<evidence type="ECO:0000313" key="3">
    <source>
        <dbReference type="Proteomes" id="UP000594263"/>
    </source>
</evidence>
<dbReference type="PANTHER" id="PTHR33108:SF51">
    <property type="entry name" value="DUF1677 FAMILY PROTEIN (DUF1677)"/>
    <property type="match status" value="1"/>
</dbReference>
<dbReference type="PANTHER" id="PTHR33108">
    <property type="entry name" value="OS01G0745000 PROTEIN"/>
    <property type="match status" value="1"/>
</dbReference>
<keyword evidence="3" id="KW-1185">Reference proteome</keyword>
<accession>A0A7N0UZ76</accession>
<protein>
    <recommendedName>
        <fullName evidence="4">DUF1677 family protein</fullName>
    </recommendedName>
</protein>
<evidence type="ECO:0000313" key="2">
    <source>
        <dbReference type="EnsemblPlants" id="Kaladp0092s0160.1.v1.1.CDS.1"/>
    </source>
</evidence>
<evidence type="ECO:0008006" key="4">
    <source>
        <dbReference type="Google" id="ProtNLM"/>
    </source>
</evidence>
<dbReference type="OMA" id="DTHMSAC"/>
<dbReference type="AlphaFoldDB" id="A0A7N0UZ76"/>
<evidence type="ECO:0000256" key="1">
    <source>
        <dbReference type="SAM" id="MobiDB-lite"/>
    </source>
</evidence>
<name>A0A7N0UZ76_KALFE</name>
<dbReference type="Proteomes" id="UP000594263">
    <property type="component" value="Unplaced"/>
</dbReference>
<dbReference type="Gramene" id="Kaladp0092s0160.1.v1.1">
    <property type="protein sequence ID" value="Kaladp0092s0160.1.v1.1.CDS.1"/>
    <property type="gene ID" value="Kaladp0092s0160.v1.1"/>
</dbReference>
<proteinExistence type="predicted"/>
<feature type="region of interest" description="Disordered" evidence="1">
    <location>
        <begin position="155"/>
        <end position="180"/>
    </location>
</feature>
<dbReference type="Pfam" id="PF07911">
    <property type="entry name" value="DUF1677"/>
    <property type="match status" value="1"/>
</dbReference>